<protein>
    <submittedName>
        <fullName evidence="2">Class I SAM-dependent methyltransferase</fullName>
    </submittedName>
</protein>
<gene>
    <name evidence="2" type="ORF">EHQ59_12475</name>
</gene>
<dbReference type="Pfam" id="PF08242">
    <property type="entry name" value="Methyltransf_12"/>
    <property type="match status" value="1"/>
</dbReference>
<dbReference type="RefSeq" id="WP_135619964.1">
    <property type="nucleotide sequence ID" value="NZ_RQGG01000032.1"/>
</dbReference>
<keyword evidence="2" id="KW-0808">Transferase</keyword>
<dbReference type="CDD" id="cd02440">
    <property type="entry name" value="AdoMet_MTases"/>
    <property type="match status" value="1"/>
</dbReference>
<accession>A0A4R9JS28</accession>
<organism evidence="2 3">
    <name type="scientific">Leptospira kemamanensis</name>
    <dbReference type="NCBI Taxonomy" id="2484942"/>
    <lineage>
        <taxon>Bacteria</taxon>
        <taxon>Pseudomonadati</taxon>
        <taxon>Spirochaetota</taxon>
        <taxon>Spirochaetia</taxon>
        <taxon>Leptospirales</taxon>
        <taxon>Leptospiraceae</taxon>
        <taxon>Leptospira</taxon>
    </lineage>
</organism>
<dbReference type="SUPFAM" id="SSF53335">
    <property type="entry name" value="S-adenosyl-L-methionine-dependent methyltransferases"/>
    <property type="match status" value="1"/>
</dbReference>
<proteinExistence type="predicted"/>
<dbReference type="Gene3D" id="3.40.50.150">
    <property type="entry name" value="Vaccinia Virus protein VP39"/>
    <property type="match status" value="1"/>
</dbReference>
<evidence type="ECO:0000259" key="1">
    <source>
        <dbReference type="Pfam" id="PF08242"/>
    </source>
</evidence>
<reference evidence="2" key="1">
    <citation type="journal article" date="2019" name="PLoS Negl. Trop. Dis.">
        <title>Revisiting the worldwide diversity of Leptospira species in the environment.</title>
        <authorList>
            <person name="Vincent A.T."/>
            <person name="Schiettekatte O."/>
            <person name="Bourhy P."/>
            <person name="Veyrier F.J."/>
            <person name="Picardeau M."/>
        </authorList>
    </citation>
    <scope>NUCLEOTIDE SEQUENCE [LARGE SCALE GENOMIC DNA]</scope>
    <source>
        <strain evidence="2">201702454</strain>
    </source>
</reference>
<sequence length="236" mass="27644">MKNWEQTNLQNQPRIPEPELMEEPNQVASYANADFESAHSMIIKQFQNRLPLQFSPHSVLDLGCGPGDMSSRLFPLFPNAHFTFVDGSNHMLDFCKKRLSTFNGEKRNNKMIFKNELIQEFVPESSYELVFSNSLLHHIHNPYEFWSAIQRSVDDESFIFICDLLRPSSIAEAHQLVERYAKNETEILKQDFFNSLLAAFRWEEVTEMISIIRMSHKLNVEVISDRHWICYSKPKV</sequence>
<dbReference type="GO" id="GO:0032259">
    <property type="term" value="P:methylation"/>
    <property type="evidence" value="ECO:0007669"/>
    <property type="project" value="UniProtKB-KW"/>
</dbReference>
<evidence type="ECO:0000313" key="2">
    <source>
        <dbReference type="EMBL" id="TGL51693.1"/>
    </source>
</evidence>
<feature type="domain" description="Methyltransferase type 12" evidence="1">
    <location>
        <begin position="60"/>
        <end position="155"/>
    </location>
</feature>
<dbReference type="PANTHER" id="PTHR43861">
    <property type="entry name" value="TRANS-ACONITATE 2-METHYLTRANSFERASE-RELATED"/>
    <property type="match status" value="1"/>
</dbReference>
<dbReference type="InterPro" id="IPR029063">
    <property type="entry name" value="SAM-dependent_MTases_sf"/>
</dbReference>
<name>A0A4R9JS28_9LEPT</name>
<dbReference type="Proteomes" id="UP000297609">
    <property type="component" value="Unassembled WGS sequence"/>
</dbReference>
<comment type="caution">
    <text evidence="2">The sequence shown here is derived from an EMBL/GenBank/DDBJ whole genome shotgun (WGS) entry which is preliminary data.</text>
</comment>
<dbReference type="EMBL" id="RQGG01000032">
    <property type="protein sequence ID" value="TGL51693.1"/>
    <property type="molecule type" value="Genomic_DNA"/>
</dbReference>
<dbReference type="OrthoDB" id="9808140at2"/>
<dbReference type="InterPro" id="IPR013217">
    <property type="entry name" value="Methyltransf_12"/>
</dbReference>
<keyword evidence="2" id="KW-0489">Methyltransferase</keyword>
<evidence type="ECO:0000313" key="3">
    <source>
        <dbReference type="Proteomes" id="UP000297609"/>
    </source>
</evidence>
<dbReference type="GO" id="GO:0008168">
    <property type="term" value="F:methyltransferase activity"/>
    <property type="evidence" value="ECO:0007669"/>
    <property type="project" value="UniProtKB-KW"/>
</dbReference>
<dbReference type="AlphaFoldDB" id="A0A4R9JS28"/>
<keyword evidence="3" id="KW-1185">Reference proteome</keyword>